<dbReference type="GO" id="GO:0051607">
    <property type="term" value="P:defense response to virus"/>
    <property type="evidence" value="ECO:0007669"/>
    <property type="project" value="UniProtKB-KW"/>
</dbReference>
<dbReference type="Proteomes" id="UP000475862">
    <property type="component" value="Unassembled WGS sequence"/>
</dbReference>
<evidence type="ECO:0000256" key="2">
    <source>
        <dbReference type="ARBA" id="ARBA00004397"/>
    </source>
</evidence>
<dbReference type="GO" id="GO:0051539">
    <property type="term" value="F:4 iron, 4 sulfur cluster binding"/>
    <property type="evidence" value="ECO:0007669"/>
    <property type="project" value="UniProtKB-KW"/>
</dbReference>
<dbReference type="GO" id="GO:0046872">
    <property type="term" value="F:metal ion binding"/>
    <property type="evidence" value="ECO:0007669"/>
    <property type="project" value="UniProtKB-KW"/>
</dbReference>
<evidence type="ECO:0000256" key="5">
    <source>
        <dbReference type="ARBA" id="ARBA00022691"/>
    </source>
</evidence>
<proteinExistence type="inferred from homology"/>
<evidence type="ECO:0000256" key="11">
    <source>
        <dbReference type="ARBA" id="ARBA00023118"/>
    </source>
</evidence>
<dbReference type="InterPro" id="IPR007197">
    <property type="entry name" value="rSAM"/>
</dbReference>
<feature type="domain" description="Radical SAM core" evidence="17">
    <location>
        <begin position="105"/>
        <end position="328"/>
    </location>
</feature>
<dbReference type="PANTHER" id="PTHR21339:SF0">
    <property type="entry name" value="S-ADENOSYLMETHIONINE-DEPENDENT NUCLEOTIDE DEHYDRATASE RSAD2"/>
    <property type="match status" value="1"/>
</dbReference>
<dbReference type="NCBIfam" id="TIGR04278">
    <property type="entry name" value="viperin"/>
    <property type="match status" value="1"/>
</dbReference>
<comment type="subcellular location">
    <subcellularLocation>
        <location evidence="2">Endoplasmic reticulum membrane</location>
        <topology evidence="2">Peripheral membrane protein</topology>
        <orientation evidence="2">Cytoplasmic side</orientation>
    </subcellularLocation>
</comment>
<dbReference type="InterPro" id="IPR013785">
    <property type="entry name" value="Aldolase_TIM"/>
</dbReference>
<comment type="similarity">
    <text evidence="13">Belongs to the radical SAM superfamily. RSAD2 family.</text>
</comment>
<dbReference type="SFLD" id="SFLDS00029">
    <property type="entry name" value="Radical_SAM"/>
    <property type="match status" value="1"/>
</dbReference>
<dbReference type="PROSITE" id="PS51918">
    <property type="entry name" value="RADICAL_SAM"/>
    <property type="match status" value="1"/>
</dbReference>
<keyword evidence="4" id="KW-0399">Innate immunity</keyword>
<dbReference type="SUPFAM" id="SSF102114">
    <property type="entry name" value="Radical SAM enzymes"/>
    <property type="match status" value="1"/>
</dbReference>
<dbReference type="SMART" id="SM00729">
    <property type="entry name" value="Elp3"/>
    <property type="match status" value="1"/>
</dbReference>
<evidence type="ECO:0000256" key="8">
    <source>
        <dbReference type="ARBA" id="ARBA00022859"/>
    </source>
</evidence>
<evidence type="ECO:0000256" key="10">
    <source>
        <dbReference type="ARBA" id="ARBA00023014"/>
    </source>
</evidence>
<dbReference type="SFLD" id="SFLDG01067">
    <property type="entry name" value="SPASM/twitch_domain_containing"/>
    <property type="match status" value="1"/>
</dbReference>
<dbReference type="GO" id="GO:0045087">
    <property type="term" value="P:innate immune response"/>
    <property type="evidence" value="ECO:0007669"/>
    <property type="project" value="UniProtKB-KW"/>
</dbReference>
<dbReference type="SFLD" id="SFLDG01088">
    <property type="entry name" value="antiviral_proteins"/>
    <property type="match status" value="1"/>
</dbReference>
<evidence type="ECO:0000256" key="16">
    <source>
        <dbReference type="ARBA" id="ARBA00035042"/>
    </source>
</evidence>
<dbReference type="InterPro" id="IPR058240">
    <property type="entry name" value="rSAM_sf"/>
</dbReference>
<evidence type="ECO:0000256" key="9">
    <source>
        <dbReference type="ARBA" id="ARBA00023004"/>
    </source>
</evidence>
<protein>
    <recommendedName>
        <fullName evidence="14">S-adenosylmethionine-dependent nucleotide dehydratase RSAD2</fullName>
    </recommendedName>
    <alternativeName>
        <fullName evidence="15">Radical S-adenosyl methionine domain-containing protein 2</fullName>
    </alternativeName>
    <alternativeName>
        <fullName evidence="16">Virus inhibitory protein, endoplasmic reticulum-associated, interferon-inducible</fullName>
    </alternativeName>
</protein>
<evidence type="ECO:0000259" key="17">
    <source>
        <dbReference type="PROSITE" id="PS51918"/>
    </source>
</evidence>
<evidence type="ECO:0000256" key="1">
    <source>
        <dbReference type="ARBA" id="ARBA00001966"/>
    </source>
</evidence>
<sequence>MRIVLKGAFWMAGYSSQSHTKAFVQLPMRTSSICTARDHRIIYTAATDHTHTMQQAVVTWNSRFFNVLRYAWDAVRRALQAYAAVPWTGDAAGTAAAAAAAPGAEAVPLSVNYHFTRQCNYSCGFCFHTAKTSFVLPLAEAKRGLTMLAEAGMKKLNFSGGEPFVRDGGRFMGELIRYCKTELRWAGISVSIVSNGSLIQEKWMHRYGEYVDMLAVSCDSFDADTNRTIGRRQGSRTDHVSKLYEVREWCGRHKIAFKINTVVNTYNVNETFAEHIDRLRPVRWKVFQCLLLEGENAGEGALRDAARFYVTDEQFDGFLRRHARVRTLVPENNDAMRDSYLILDEYMRFLNCRNGKKEPSASLLDVGVQHALRGSGFDEKAFLDRGGIYVWSKQQLSKDDLEW</sequence>
<organism evidence="18 19">
    <name type="scientific">Aphis glycines</name>
    <name type="common">Soybean aphid</name>
    <dbReference type="NCBI Taxonomy" id="307491"/>
    <lineage>
        <taxon>Eukaryota</taxon>
        <taxon>Metazoa</taxon>
        <taxon>Ecdysozoa</taxon>
        <taxon>Arthropoda</taxon>
        <taxon>Hexapoda</taxon>
        <taxon>Insecta</taxon>
        <taxon>Pterygota</taxon>
        <taxon>Neoptera</taxon>
        <taxon>Paraneoptera</taxon>
        <taxon>Hemiptera</taxon>
        <taxon>Sternorrhyncha</taxon>
        <taxon>Aphidomorpha</taxon>
        <taxon>Aphidoidea</taxon>
        <taxon>Aphididae</taxon>
        <taxon>Aphidini</taxon>
        <taxon>Aphis</taxon>
        <taxon>Aphis</taxon>
    </lineage>
</organism>
<accession>A0A6G0U5S9</accession>
<dbReference type="GO" id="GO:0003824">
    <property type="term" value="F:catalytic activity"/>
    <property type="evidence" value="ECO:0007669"/>
    <property type="project" value="InterPro"/>
</dbReference>
<evidence type="ECO:0000256" key="7">
    <source>
        <dbReference type="ARBA" id="ARBA00022824"/>
    </source>
</evidence>
<dbReference type="InterPro" id="IPR051196">
    <property type="entry name" value="RSAD2/Viperin_antiviral"/>
</dbReference>
<reference evidence="18 19" key="1">
    <citation type="submission" date="2019-08" db="EMBL/GenBank/DDBJ databases">
        <title>The genome of the soybean aphid Biotype 1, its phylome, world population structure and adaptation to the North American continent.</title>
        <authorList>
            <person name="Giordano R."/>
            <person name="Donthu R.K."/>
            <person name="Hernandez A.G."/>
            <person name="Wright C.L."/>
            <person name="Zimin A.V."/>
        </authorList>
    </citation>
    <scope>NUCLEOTIDE SEQUENCE [LARGE SCALE GENOMIC DNA]</scope>
    <source>
        <tissue evidence="18">Whole aphids</tissue>
    </source>
</reference>
<dbReference type="AlphaFoldDB" id="A0A6G0U5S9"/>
<dbReference type="OrthoDB" id="549750at2759"/>
<evidence type="ECO:0000256" key="14">
    <source>
        <dbReference type="ARBA" id="ARBA00035038"/>
    </source>
</evidence>
<dbReference type="Pfam" id="PF04055">
    <property type="entry name" value="Radical_SAM"/>
    <property type="match status" value="1"/>
</dbReference>
<keyword evidence="3" id="KW-0004">4Fe-4S</keyword>
<dbReference type="PANTHER" id="PTHR21339">
    <property type="entry name" value="RADICAL S-ADENOSYL METHIONINE DOMAIN-CONTAINING PROTEIN 2"/>
    <property type="match status" value="1"/>
</dbReference>
<keyword evidence="19" id="KW-1185">Reference proteome</keyword>
<evidence type="ECO:0000256" key="6">
    <source>
        <dbReference type="ARBA" id="ARBA00022723"/>
    </source>
</evidence>
<evidence type="ECO:0000313" key="18">
    <source>
        <dbReference type="EMBL" id="KAE9544307.1"/>
    </source>
</evidence>
<dbReference type="Gene3D" id="3.20.20.70">
    <property type="entry name" value="Aldolase class I"/>
    <property type="match status" value="1"/>
</dbReference>
<evidence type="ECO:0000313" key="19">
    <source>
        <dbReference type="Proteomes" id="UP000475862"/>
    </source>
</evidence>
<keyword evidence="12" id="KW-0472">Membrane</keyword>
<dbReference type="NCBIfam" id="NF038283">
    <property type="entry name" value="viperin_w_prok"/>
    <property type="match status" value="1"/>
</dbReference>
<gene>
    <name evidence="18" type="ORF">AGLY_001486</name>
</gene>
<dbReference type="SFLD" id="SFLDF00318">
    <property type="entry name" value="Viperin"/>
    <property type="match status" value="1"/>
</dbReference>
<name>A0A6G0U5S9_APHGL</name>
<keyword evidence="5" id="KW-0949">S-adenosyl-L-methionine</keyword>
<keyword evidence="8" id="KW-0391">Immunity</keyword>
<dbReference type="GO" id="GO:0005811">
    <property type="term" value="C:lipid droplet"/>
    <property type="evidence" value="ECO:0007669"/>
    <property type="project" value="InterPro"/>
</dbReference>
<evidence type="ECO:0000256" key="12">
    <source>
        <dbReference type="ARBA" id="ARBA00023136"/>
    </source>
</evidence>
<evidence type="ECO:0000256" key="3">
    <source>
        <dbReference type="ARBA" id="ARBA00022485"/>
    </source>
</evidence>
<evidence type="ECO:0000256" key="13">
    <source>
        <dbReference type="ARBA" id="ARBA00035008"/>
    </source>
</evidence>
<dbReference type="EMBL" id="VYZN01000002">
    <property type="protein sequence ID" value="KAE9544307.1"/>
    <property type="molecule type" value="Genomic_DNA"/>
</dbReference>
<dbReference type="CDD" id="cd01335">
    <property type="entry name" value="Radical_SAM"/>
    <property type="match status" value="1"/>
</dbReference>
<comment type="cofactor">
    <cofactor evidence="1">
        <name>[4Fe-4S] cluster</name>
        <dbReference type="ChEBI" id="CHEBI:49883"/>
    </cofactor>
</comment>
<dbReference type="InterPro" id="IPR026372">
    <property type="entry name" value="RSAD2"/>
</dbReference>
<dbReference type="InterPro" id="IPR006638">
    <property type="entry name" value="Elp3/MiaA/NifB-like_rSAM"/>
</dbReference>
<keyword evidence="7" id="KW-0256">Endoplasmic reticulum</keyword>
<dbReference type="GO" id="GO:0005789">
    <property type="term" value="C:endoplasmic reticulum membrane"/>
    <property type="evidence" value="ECO:0007669"/>
    <property type="project" value="UniProtKB-SubCell"/>
</dbReference>
<comment type="caution">
    <text evidence="18">The sequence shown here is derived from an EMBL/GenBank/DDBJ whole genome shotgun (WGS) entry which is preliminary data.</text>
</comment>
<keyword evidence="10" id="KW-0411">Iron-sulfur</keyword>
<keyword evidence="11" id="KW-0051">Antiviral defense</keyword>
<evidence type="ECO:0000256" key="4">
    <source>
        <dbReference type="ARBA" id="ARBA00022588"/>
    </source>
</evidence>
<keyword evidence="9" id="KW-0408">Iron</keyword>
<keyword evidence="6" id="KW-0479">Metal-binding</keyword>
<evidence type="ECO:0000256" key="15">
    <source>
        <dbReference type="ARBA" id="ARBA00035040"/>
    </source>
</evidence>